<evidence type="ECO:0000313" key="8">
    <source>
        <dbReference type="Proteomes" id="UP001163266"/>
    </source>
</evidence>
<keyword evidence="2 5" id="KW-0812">Transmembrane</keyword>
<reference evidence="7" key="1">
    <citation type="submission" date="2022-10" db="EMBL/GenBank/DDBJ databases">
        <title>Complete genome sequence of Schlegelella aquatica LMG 23380.</title>
        <authorList>
            <person name="Musilova J."/>
            <person name="Kourilova X."/>
            <person name="Bezdicek M."/>
            <person name="Hermankova K."/>
            <person name="Obruca S."/>
            <person name="Sedlar K."/>
        </authorList>
    </citation>
    <scope>NUCLEOTIDE SEQUENCE</scope>
    <source>
        <strain evidence="7">LMG 23380</strain>
    </source>
</reference>
<dbReference type="RefSeq" id="WP_264892215.1">
    <property type="nucleotide sequence ID" value="NZ_CP110257.1"/>
</dbReference>
<feature type="transmembrane region" description="Helical" evidence="5">
    <location>
        <begin position="168"/>
        <end position="186"/>
    </location>
</feature>
<feature type="transmembrane region" description="Helical" evidence="5">
    <location>
        <begin position="344"/>
        <end position="363"/>
    </location>
</feature>
<dbReference type="PANTHER" id="PTHR43021:SF2">
    <property type="entry name" value="CATION_H+ EXCHANGER DOMAIN-CONTAINING PROTEIN"/>
    <property type="match status" value="1"/>
</dbReference>
<dbReference type="EMBL" id="CP110257">
    <property type="protein sequence ID" value="UZD54619.1"/>
    <property type="molecule type" value="Genomic_DNA"/>
</dbReference>
<evidence type="ECO:0000313" key="7">
    <source>
        <dbReference type="EMBL" id="UZD54619.1"/>
    </source>
</evidence>
<feature type="transmembrane region" description="Helical" evidence="5">
    <location>
        <begin position="75"/>
        <end position="94"/>
    </location>
</feature>
<evidence type="ECO:0000256" key="3">
    <source>
        <dbReference type="ARBA" id="ARBA00022989"/>
    </source>
</evidence>
<dbReference type="Gene3D" id="1.20.1530.20">
    <property type="match status" value="1"/>
</dbReference>
<gene>
    <name evidence="7" type="ORF">OMP39_13295</name>
</gene>
<evidence type="ECO:0000256" key="1">
    <source>
        <dbReference type="ARBA" id="ARBA00004141"/>
    </source>
</evidence>
<evidence type="ECO:0000256" key="5">
    <source>
        <dbReference type="SAM" id="Phobius"/>
    </source>
</evidence>
<feature type="transmembrane region" description="Helical" evidence="5">
    <location>
        <begin position="20"/>
        <end position="39"/>
    </location>
</feature>
<feature type="transmembrane region" description="Helical" evidence="5">
    <location>
        <begin position="290"/>
        <end position="323"/>
    </location>
</feature>
<feature type="transmembrane region" description="Helical" evidence="5">
    <location>
        <begin position="51"/>
        <end position="69"/>
    </location>
</feature>
<keyword evidence="8" id="KW-1185">Reference proteome</keyword>
<feature type="domain" description="Cation/H+ exchanger transmembrane" evidence="6">
    <location>
        <begin position="34"/>
        <end position="389"/>
    </location>
</feature>
<feature type="transmembrane region" description="Helical" evidence="5">
    <location>
        <begin position="206"/>
        <end position="227"/>
    </location>
</feature>
<dbReference type="InterPro" id="IPR006153">
    <property type="entry name" value="Cation/H_exchanger_TM"/>
</dbReference>
<sequence length="410" mass="42684">MFEPIAQALGSLGIVVEPGVGHEALLGSSLVIIAGALLGEAVFRFLGLPRIVGYSLAGLGMALTGHGVATGSMVGTLRLVVDLALALLLFELGARVRLRWLRINPFLLVTSLAESLLTFVAVYFAMRYFGLDAPSSAALAVLAIPASPAVISRVASELGAEGQVTERVTMMAALNTLYGVFAARLLTAWLDLDQGQNPVSAVVEPLYVLVGSFLIAGLLGYGVARVARKLDLRNENSTLLLLGLIALALALTKVLGLSTLLVPLMAGLWLRNTTERPWVWPRHFGTAGGVLVLLLFVIVGSSWSVEGLAVGGGLALVAMLARFAAKGVAVLSLGWFSGQSWRQGIGLTLALTPLSATALVMYADLQASHAGFAAQLAPVAFSAIAMMELIGALAVLLALRGAGEIAARRT</sequence>
<feature type="transmembrane region" description="Helical" evidence="5">
    <location>
        <begin position="106"/>
        <end position="125"/>
    </location>
</feature>
<feature type="transmembrane region" description="Helical" evidence="5">
    <location>
        <begin position="239"/>
        <end position="270"/>
    </location>
</feature>
<feature type="transmembrane region" description="Helical" evidence="5">
    <location>
        <begin position="375"/>
        <end position="399"/>
    </location>
</feature>
<dbReference type="Pfam" id="PF00999">
    <property type="entry name" value="Na_H_Exchanger"/>
    <property type="match status" value="1"/>
</dbReference>
<dbReference type="PANTHER" id="PTHR43021">
    <property type="entry name" value="NA(+)/H(+) ANTIPORTER-RELATED"/>
    <property type="match status" value="1"/>
</dbReference>
<dbReference type="InterPro" id="IPR038770">
    <property type="entry name" value="Na+/solute_symporter_sf"/>
</dbReference>
<proteinExistence type="predicted"/>
<evidence type="ECO:0000259" key="6">
    <source>
        <dbReference type="Pfam" id="PF00999"/>
    </source>
</evidence>
<organism evidence="7 8">
    <name type="scientific">Caldimonas aquatica</name>
    <dbReference type="NCBI Taxonomy" id="376175"/>
    <lineage>
        <taxon>Bacteria</taxon>
        <taxon>Pseudomonadati</taxon>
        <taxon>Pseudomonadota</taxon>
        <taxon>Betaproteobacteria</taxon>
        <taxon>Burkholderiales</taxon>
        <taxon>Sphaerotilaceae</taxon>
        <taxon>Caldimonas</taxon>
    </lineage>
</organism>
<keyword evidence="3 5" id="KW-1133">Transmembrane helix</keyword>
<evidence type="ECO:0000256" key="2">
    <source>
        <dbReference type="ARBA" id="ARBA00022692"/>
    </source>
</evidence>
<accession>A0ABY6MRI3</accession>
<comment type="subcellular location">
    <subcellularLocation>
        <location evidence="1">Membrane</location>
        <topology evidence="1">Multi-pass membrane protein</topology>
    </subcellularLocation>
</comment>
<keyword evidence="4 5" id="KW-0472">Membrane</keyword>
<name>A0ABY6MRI3_9BURK</name>
<protein>
    <submittedName>
        <fullName evidence="7">Cation:proton antiporter</fullName>
    </submittedName>
</protein>
<evidence type="ECO:0000256" key="4">
    <source>
        <dbReference type="ARBA" id="ARBA00023136"/>
    </source>
</evidence>
<dbReference type="Proteomes" id="UP001163266">
    <property type="component" value="Chromosome"/>
</dbReference>